<keyword evidence="1 2" id="KW-0663">Pyridoxal phosphate</keyword>
<dbReference type="RefSeq" id="WP_006997546.1">
    <property type="nucleotide sequence ID" value="NZ_CH724130.1"/>
</dbReference>
<name>Q1V1B9_PELU1</name>
<dbReference type="InterPro" id="IPR011078">
    <property type="entry name" value="PyrdxlP_homeostasis"/>
</dbReference>
<evidence type="ECO:0000256" key="3">
    <source>
        <dbReference type="PIRSR" id="PIRSR004848-1"/>
    </source>
</evidence>
<dbReference type="EMBL" id="AAPV01000001">
    <property type="protein sequence ID" value="EAS84959.1"/>
    <property type="molecule type" value="Genomic_DNA"/>
</dbReference>
<dbReference type="PANTHER" id="PTHR10146:SF14">
    <property type="entry name" value="PYRIDOXAL PHOSPHATE HOMEOSTASIS PROTEIN"/>
    <property type="match status" value="1"/>
</dbReference>
<evidence type="ECO:0000313" key="6">
    <source>
        <dbReference type="EMBL" id="EAS84959.1"/>
    </source>
</evidence>
<comment type="caution">
    <text evidence="6">The sequence shown here is derived from an EMBL/GenBank/DDBJ whole genome shotgun (WGS) entry which is preliminary data.</text>
</comment>
<proteinExistence type="inferred from homology"/>
<evidence type="ECO:0000256" key="2">
    <source>
        <dbReference type="HAMAP-Rule" id="MF_02087"/>
    </source>
</evidence>
<dbReference type="GO" id="GO:0030170">
    <property type="term" value="F:pyridoxal phosphate binding"/>
    <property type="evidence" value="ECO:0007669"/>
    <property type="project" value="UniProtKB-UniRule"/>
</dbReference>
<dbReference type="GeneID" id="66294859"/>
<accession>Q1V1B9</accession>
<dbReference type="NCBIfam" id="TIGR00044">
    <property type="entry name" value="YggS family pyridoxal phosphate-dependent enzyme"/>
    <property type="match status" value="1"/>
</dbReference>
<dbReference type="Pfam" id="PF01168">
    <property type="entry name" value="Ala_racemase_N"/>
    <property type="match status" value="1"/>
</dbReference>
<evidence type="ECO:0000256" key="4">
    <source>
        <dbReference type="RuleBase" id="RU004514"/>
    </source>
</evidence>
<evidence type="ECO:0000256" key="1">
    <source>
        <dbReference type="ARBA" id="ARBA00022898"/>
    </source>
</evidence>
<reference evidence="6 7" key="1">
    <citation type="submission" date="2006-04" db="EMBL/GenBank/DDBJ databases">
        <authorList>
            <person name="Giovannoni S.J."/>
            <person name="Cho J.-C."/>
            <person name="Ferriera S."/>
            <person name="Johnson J."/>
            <person name="Kravitz S."/>
            <person name="Halpern A."/>
            <person name="Remington K."/>
            <person name="Beeson K."/>
            <person name="Tran B."/>
            <person name="Rogers Y.-H."/>
            <person name="Friedman R."/>
            <person name="Venter J.C."/>
        </authorList>
    </citation>
    <scope>NUCLEOTIDE SEQUENCE [LARGE SCALE GENOMIC DNA]</scope>
    <source>
        <strain evidence="6 7">HTCC1002</strain>
    </source>
</reference>
<feature type="domain" description="Alanine racemase N-terminal" evidence="5">
    <location>
        <begin position="20"/>
        <end position="215"/>
    </location>
</feature>
<dbReference type="Proteomes" id="UP000005306">
    <property type="component" value="Unassembled WGS sequence"/>
</dbReference>
<dbReference type="Gene3D" id="3.20.20.10">
    <property type="entry name" value="Alanine racemase"/>
    <property type="match status" value="1"/>
</dbReference>
<evidence type="ECO:0000313" key="7">
    <source>
        <dbReference type="Proteomes" id="UP000005306"/>
    </source>
</evidence>
<comment type="function">
    <text evidence="2">Pyridoxal 5'-phosphate (PLP)-binding protein, which is involved in PLP homeostasis.</text>
</comment>
<dbReference type="InterPro" id="IPR001608">
    <property type="entry name" value="Ala_racemase_N"/>
</dbReference>
<protein>
    <recommendedName>
        <fullName evidence="2">Pyridoxal phosphate homeostasis protein</fullName>
        <shortName evidence="2">PLP homeostasis protein</shortName>
    </recommendedName>
</protein>
<sequence>MHNTVKNLIYIEDLVKSKVNHVKLPKIIAVSKTFPIENILPLIEYGHLHFGENKVQEALDKWVHIKNQNPSIQLHLIGRLQTNKVKVALRIFDYIHALDSEKLANKIADEQTKQGKKPKIFIQVNIGNENQKSGINKERLSDFYKFCKNLNLDIIGTMCIPPNDDNTKKYFSEMNEINQELDFKELSMGMSGDYLEAIRYNATYVRVGSKIFGSRT</sequence>
<dbReference type="HAMAP" id="MF_02087">
    <property type="entry name" value="PLP_homeostasis"/>
    <property type="match status" value="1"/>
</dbReference>
<feature type="modified residue" description="N6-(pyridoxal phosphate)lysine" evidence="2 3">
    <location>
        <position position="32"/>
    </location>
</feature>
<dbReference type="CDD" id="cd00635">
    <property type="entry name" value="PLPDE_III_YBL036c_like"/>
    <property type="match status" value="1"/>
</dbReference>
<dbReference type="PIRSF" id="PIRSF004848">
    <property type="entry name" value="YBL036c_PLPDEIII"/>
    <property type="match status" value="1"/>
</dbReference>
<dbReference type="SUPFAM" id="SSF51419">
    <property type="entry name" value="PLP-binding barrel"/>
    <property type="match status" value="1"/>
</dbReference>
<dbReference type="PANTHER" id="PTHR10146">
    <property type="entry name" value="PROLINE SYNTHETASE CO-TRANSCRIBED BACTERIAL HOMOLOG PROTEIN"/>
    <property type="match status" value="1"/>
</dbReference>
<comment type="similarity">
    <text evidence="2 4">Belongs to the pyridoxal phosphate-binding protein YggS/PROSC family.</text>
</comment>
<evidence type="ECO:0000259" key="5">
    <source>
        <dbReference type="Pfam" id="PF01168"/>
    </source>
</evidence>
<dbReference type="FunFam" id="3.20.20.10:FF:000018">
    <property type="entry name" value="Pyridoxal phosphate homeostasis protein"/>
    <property type="match status" value="1"/>
</dbReference>
<comment type="cofactor">
    <cofactor evidence="3">
        <name>pyridoxal 5'-phosphate</name>
        <dbReference type="ChEBI" id="CHEBI:597326"/>
    </cofactor>
</comment>
<dbReference type="HOGENOM" id="CLU_059988_1_1_5"/>
<organism evidence="6 7">
    <name type="scientific">Pelagibacter ubique (strain HTCC1002)</name>
    <dbReference type="NCBI Taxonomy" id="314261"/>
    <lineage>
        <taxon>Bacteria</taxon>
        <taxon>Pseudomonadati</taxon>
        <taxon>Pseudomonadota</taxon>
        <taxon>Alphaproteobacteria</taxon>
        <taxon>Candidatus Pelagibacterales</taxon>
        <taxon>Candidatus Pelagibacteraceae</taxon>
        <taxon>Candidatus Pelagibacter</taxon>
    </lineage>
</organism>
<gene>
    <name evidence="6" type="ORF">PU1002_04541</name>
</gene>
<dbReference type="AlphaFoldDB" id="Q1V1B9"/>
<dbReference type="InterPro" id="IPR029066">
    <property type="entry name" value="PLP-binding_barrel"/>
</dbReference>